<dbReference type="SUPFAM" id="SSF47413">
    <property type="entry name" value="lambda repressor-like DNA-binding domains"/>
    <property type="match status" value="1"/>
</dbReference>
<accession>X1KD13</accession>
<dbReference type="InterPro" id="IPR010982">
    <property type="entry name" value="Lambda_DNA-bd_dom_sf"/>
</dbReference>
<sequence length="108" mass="12707">MERISKEILSKINLQRKILGLTKTEFSLRMERSPQWLTNLERNGWDFKMPDWIRAGTVLGINPVHLLPDYILADIHNENIENAIKTLTNKGYRIILEESERKESKSEE</sequence>
<proteinExistence type="predicted"/>
<name>X1KD13_9ZZZZ</name>
<dbReference type="EMBL" id="BARV01005899">
    <property type="protein sequence ID" value="GAI04927.1"/>
    <property type="molecule type" value="Genomic_DNA"/>
</dbReference>
<organism evidence="1">
    <name type="scientific">marine sediment metagenome</name>
    <dbReference type="NCBI Taxonomy" id="412755"/>
    <lineage>
        <taxon>unclassified sequences</taxon>
        <taxon>metagenomes</taxon>
        <taxon>ecological metagenomes</taxon>
    </lineage>
</organism>
<gene>
    <name evidence="1" type="ORF">S06H3_12006</name>
</gene>
<comment type="caution">
    <text evidence="1">The sequence shown here is derived from an EMBL/GenBank/DDBJ whole genome shotgun (WGS) entry which is preliminary data.</text>
</comment>
<dbReference type="GO" id="GO:0003677">
    <property type="term" value="F:DNA binding"/>
    <property type="evidence" value="ECO:0007669"/>
    <property type="project" value="InterPro"/>
</dbReference>
<evidence type="ECO:0008006" key="2">
    <source>
        <dbReference type="Google" id="ProtNLM"/>
    </source>
</evidence>
<dbReference type="AlphaFoldDB" id="X1KD13"/>
<protein>
    <recommendedName>
        <fullName evidence="2">HTH cro/C1-type domain-containing protein</fullName>
    </recommendedName>
</protein>
<reference evidence="1" key="1">
    <citation type="journal article" date="2014" name="Front. Microbiol.">
        <title>High frequency of phylogenetically diverse reductive dehalogenase-homologous genes in deep subseafloor sedimentary metagenomes.</title>
        <authorList>
            <person name="Kawai M."/>
            <person name="Futagami T."/>
            <person name="Toyoda A."/>
            <person name="Takaki Y."/>
            <person name="Nishi S."/>
            <person name="Hori S."/>
            <person name="Arai W."/>
            <person name="Tsubouchi T."/>
            <person name="Morono Y."/>
            <person name="Uchiyama I."/>
            <person name="Ito T."/>
            <person name="Fujiyama A."/>
            <person name="Inagaki F."/>
            <person name="Takami H."/>
        </authorList>
    </citation>
    <scope>NUCLEOTIDE SEQUENCE</scope>
    <source>
        <strain evidence="1">Expedition CK06-06</strain>
    </source>
</reference>
<evidence type="ECO:0000313" key="1">
    <source>
        <dbReference type="EMBL" id="GAI04927.1"/>
    </source>
</evidence>